<dbReference type="Proteomes" id="UP000799755">
    <property type="component" value="Unassembled WGS sequence"/>
</dbReference>
<comment type="caution">
    <text evidence="1">The sequence shown here is derived from an EMBL/GenBank/DDBJ whole genome shotgun (WGS) entry which is preliminary data.</text>
</comment>
<gene>
    <name evidence="1" type="ORF">BDR25DRAFT_245458</name>
</gene>
<dbReference type="EMBL" id="MU003549">
    <property type="protein sequence ID" value="KAF2463514.1"/>
    <property type="molecule type" value="Genomic_DNA"/>
</dbReference>
<protein>
    <submittedName>
        <fullName evidence="1">Uncharacterized protein</fullName>
    </submittedName>
</protein>
<evidence type="ECO:0000313" key="2">
    <source>
        <dbReference type="Proteomes" id="UP000799755"/>
    </source>
</evidence>
<name>A0ACB6Q8Z3_9PLEO</name>
<proteinExistence type="predicted"/>
<evidence type="ECO:0000313" key="1">
    <source>
        <dbReference type="EMBL" id="KAF2463514.1"/>
    </source>
</evidence>
<sequence>MQYFKASFIFLTFIGWSDARACNNSPELCSKSYDRVTYLGAHDSPFIRDASTSYSSFGNQFFNTTTQLNAGVRLLSAQVHVAWNKKTGTRELHLCHTSCALFDVGPLKDWLFDIRVWMDKNPNEVVTLILVNGERIGARELESEYSRADIAHYGYVPEHVAKAPPPSNETNPTWPTLNSMIDSEQRLVSFIAPLTPDQANAPYLLSEWDFVWENPYEVTDPSNFTCDPDRPHKVTMSNAIESGTLFLMNHFLYWQQAFGIQVPDSRIVNTTNAWEGPGSLGAHMLRCSNMMMRQPTFVLVDFFNVGPAIKTVDIFNKVSKPVGRMNVTGRVVDVGMDVNSGGRSAGLFTVMVGIAVAIAGGWNILF</sequence>
<keyword evidence="2" id="KW-1185">Reference proteome</keyword>
<reference evidence="1" key="1">
    <citation type="journal article" date="2020" name="Stud. Mycol.">
        <title>101 Dothideomycetes genomes: a test case for predicting lifestyles and emergence of pathogens.</title>
        <authorList>
            <person name="Haridas S."/>
            <person name="Albert R."/>
            <person name="Binder M."/>
            <person name="Bloem J."/>
            <person name="Labutti K."/>
            <person name="Salamov A."/>
            <person name="Andreopoulos B."/>
            <person name="Baker S."/>
            <person name="Barry K."/>
            <person name="Bills G."/>
            <person name="Bluhm B."/>
            <person name="Cannon C."/>
            <person name="Castanera R."/>
            <person name="Culley D."/>
            <person name="Daum C."/>
            <person name="Ezra D."/>
            <person name="Gonzalez J."/>
            <person name="Henrissat B."/>
            <person name="Kuo A."/>
            <person name="Liang C."/>
            <person name="Lipzen A."/>
            <person name="Lutzoni F."/>
            <person name="Magnuson J."/>
            <person name="Mondo S."/>
            <person name="Nolan M."/>
            <person name="Ohm R."/>
            <person name="Pangilinan J."/>
            <person name="Park H.-J."/>
            <person name="Ramirez L."/>
            <person name="Alfaro M."/>
            <person name="Sun H."/>
            <person name="Tritt A."/>
            <person name="Yoshinaga Y."/>
            <person name="Zwiers L.-H."/>
            <person name="Turgeon B."/>
            <person name="Goodwin S."/>
            <person name="Spatafora J."/>
            <person name="Crous P."/>
            <person name="Grigoriev I."/>
        </authorList>
    </citation>
    <scope>NUCLEOTIDE SEQUENCE</scope>
    <source>
        <strain evidence="1">ATCC 200398</strain>
    </source>
</reference>
<organism evidence="1 2">
    <name type="scientific">Lindgomyces ingoldianus</name>
    <dbReference type="NCBI Taxonomy" id="673940"/>
    <lineage>
        <taxon>Eukaryota</taxon>
        <taxon>Fungi</taxon>
        <taxon>Dikarya</taxon>
        <taxon>Ascomycota</taxon>
        <taxon>Pezizomycotina</taxon>
        <taxon>Dothideomycetes</taxon>
        <taxon>Pleosporomycetidae</taxon>
        <taxon>Pleosporales</taxon>
        <taxon>Lindgomycetaceae</taxon>
        <taxon>Lindgomyces</taxon>
    </lineage>
</organism>
<accession>A0ACB6Q8Z3</accession>